<dbReference type="GO" id="GO:0009279">
    <property type="term" value="C:cell outer membrane"/>
    <property type="evidence" value="ECO:0007669"/>
    <property type="project" value="UniProtKB-SubCell"/>
</dbReference>
<keyword evidence="3" id="KW-0732">Signal</keyword>
<dbReference type="InterPro" id="IPR045851">
    <property type="entry name" value="AMP-bd_C_sf"/>
</dbReference>
<evidence type="ECO:0000313" key="10">
    <source>
        <dbReference type="EMBL" id="GEJ55569.1"/>
    </source>
</evidence>
<evidence type="ECO:0000256" key="1">
    <source>
        <dbReference type="ARBA" id="ARBA00004459"/>
    </source>
</evidence>
<evidence type="ECO:0000256" key="2">
    <source>
        <dbReference type="ARBA" id="ARBA00009509"/>
    </source>
</evidence>
<protein>
    <recommendedName>
        <fullName evidence="9">Flagellar M-ring N-terminal domain-containing protein</fullName>
    </recommendedName>
</protein>
<comment type="subcellular location">
    <subcellularLocation>
        <location evidence="1">Cell outer membrane</location>
        <topology evidence="1">Lipid-anchor</topology>
    </subcellularLocation>
</comment>
<dbReference type="Gene3D" id="3.30.300.30">
    <property type="match status" value="1"/>
</dbReference>
<reference evidence="11" key="1">
    <citation type="journal article" date="2020" name="Appl. Environ. Microbiol.">
        <title>Diazotrophic Anaeromyxobacter Isolates from Soils.</title>
        <authorList>
            <person name="Masuda Y."/>
            <person name="Yamanaka H."/>
            <person name="Xu Z.X."/>
            <person name="Shiratori Y."/>
            <person name="Aono T."/>
            <person name="Amachi S."/>
            <person name="Senoo K."/>
            <person name="Itoh H."/>
        </authorList>
    </citation>
    <scope>NUCLEOTIDE SEQUENCE [LARGE SCALE GENOMIC DNA]</scope>
    <source>
        <strain evidence="11">R267</strain>
    </source>
</reference>
<dbReference type="PRINTS" id="PR01338">
    <property type="entry name" value="TYPE3OMKPROT"/>
</dbReference>
<evidence type="ECO:0000256" key="5">
    <source>
        <dbReference type="ARBA" id="ARBA00023139"/>
    </source>
</evidence>
<keyword evidence="8" id="KW-1133">Transmembrane helix</keyword>
<evidence type="ECO:0000256" key="3">
    <source>
        <dbReference type="ARBA" id="ARBA00022729"/>
    </source>
</evidence>
<dbReference type="RefSeq" id="WP_176062360.1">
    <property type="nucleotide sequence ID" value="NZ_BJTG01000001.1"/>
</dbReference>
<gene>
    <name evidence="10" type="ORF">AMYX_03100</name>
</gene>
<dbReference type="AlphaFoldDB" id="A0A7I9VH47"/>
<feature type="domain" description="Flagellar M-ring N-terminal" evidence="9">
    <location>
        <begin position="20"/>
        <end position="187"/>
    </location>
</feature>
<dbReference type="PANTHER" id="PTHR30046:SF2">
    <property type="entry name" value="YOP PROTEINS TRANSLOCATION LIPOPROTEIN J"/>
    <property type="match status" value="1"/>
</dbReference>
<keyword evidence="11" id="KW-1185">Reference proteome</keyword>
<dbReference type="EMBL" id="BJTG01000001">
    <property type="protein sequence ID" value="GEJ55569.1"/>
    <property type="molecule type" value="Genomic_DNA"/>
</dbReference>
<dbReference type="Gene3D" id="3.30.70.1530">
    <property type="entry name" value="Hypothetical protein rpa1041"/>
    <property type="match status" value="1"/>
</dbReference>
<feature type="transmembrane region" description="Helical" evidence="8">
    <location>
        <begin position="206"/>
        <end position="229"/>
    </location>
</feature>
<dbReference type="InterPro" id="IPR043427">
    <property type="entry name" value="YscJ/FliF"/>
</dbReference>
<dbReference type="Proteomes" id="UP000503640">
    <property type="component" value="Unassembled WGS sequence"/>
</dbReference>
<keyword evidence="5" id="KW-0564">Palmitate</keyword>
<accession>A0A7I9VH47</accession>
<dbReference type="Pfam" id="PF01514">
    <property type="entry name" value="YscJ_FliF"/>
    <property type="match status" value="1"/>
</dbReference>
<keyword evidence="6" id="KW-0998">Cell outer membrane</keyword>
<proteinExistence type="inferred from homology"/>
<dbReference type="GO" id="GO:0009306">
    <property type="term" value="P:protein secretion"/>
    <property type="evidence" value="ECO:0007669"/>
    <property type="project" value="InterPro"/>
</dbReference>
<evidence type="ECO:0000256" key="6">
    <source>
        <dbReference type="ARBA" id="ARBA00023237"/>
    </source>
</evidence>
<dbReference type="PANTHER" id="PTHR30046">
    <property type="entry name" value="FLAGELLAR M-RING PROTEIN"/>
    <property type="match status" value="1"/>
</dbReference>
<evidence type="ECO:0000256" key="4">
    <source>
        <dbReference type="ARBA" id="ARBA00023136"/>
    </source>
</evidence>
<dbReference type="InterPro" id="IPR003282">
    <property type="entry name" value="T3SS_SctJ"/>
</dbReference>
<dbReference type="PROSITE" id="PS51257">
    <property type="entry name" value="PROKAR_LIPOPROTEIN"/>
    <property type="match status" value="1"/>
</dbReference>
<keyword evidence="8" id="KW-0812">Transmembrane</keyword>
<comment type="similarity">
    <text evidence="2">Belongs to the YscJ lipoprotein family.</text>
</comment>
<organism evidence="10 11">
    <name type="scientific">Anaeromyxobacter diazotrophicus</name>
    <dbReference type="NCBI Taxonomy" id="2590199"/>
    <lineage>
        <taxon>Bacteria</taxon>
        <taxon>Pseudomonadati</taxon>
        <taxon>Myxococcota</taxon>
        <taxon>Myxococcia</taxon>
        <taxon>Myxococcales</taxon>
        <taxon>Cystobacterineae</taxon>
        <taxon>Anaeromyxobacteraceae</taxon>
        <taxon>Anaeromyxobacter</taxon>
    </lineage>
</organism>
<evidence type="ECO:0000256" key="7">
    <source>
        <dbReference type="ARBA" id="ARBA00023288"/>
    </source>
</evidence>
<evidence type="ECO:0000313" key="11">
    <source>
        <dbReference type="Proteomes" id="UP000503640"/>
    </source>
</evidence>
<evidence type="ECO:0000256" key="8">
    <source>
        <dbReference type="SAM" id="Phobius"/>
    </source>
</evidence>
<keyword evidence="7" id="KW-0449">Lipoprotein</keyword>
<evidence type="ECO:0000259" key="9">
    <source>
        <dbReference type="Pfam" id="PF01514"/>
    </source>
</evidence>
<name>A0A7I9VH47_9BACT</name>
<dbReference type="InterPro" id="IPR006182">
    <property type="entry name" value="FliF_N_dom"/>
</dbReference>
<comment type="caution">
    <text evidence="10">The sequence shown here is derived from an EMBL/GenBank/DDBJ whole genome shotgun (WGS) entry which is preliminary data.</text>
</comment>
<keyword evidence="4 8" id="KW-0472">Membrane</keyword>
<sequence>MRWSPALLLLLAAGCGGEEILHGLEEGQANQILVALDEDGVRAEKRRDEGSEGAWRVEVERAEAPRAQRLLAERELPRPRPPGFGEVFGKGSVVPTPSEERALYLHALSGELARSVEAIDGVIEARVHLALPPQDLLRAEPAPPPRAAVLVKARPGARGRLEALAPGLQALVAGAVAGLEPAAVSVVVAEAAPGLPPPRPSGRGRALLLALAGATALLGAGLAAAPYLGRPWRSLRWPRKAD</sequence>